<name>A0A9W4UIU1_9PLEO</name>
<proteinExistence type="predicted"/>
<comment type="caution">
    <text evidence="1">The sequence shown here is derived from an EMBL/GenBank/DDBJ whole genome shotgun (WGS) entry which is preliminary data.</text>
</comment>
<dbReference type="Proteomes" id="UP001152607">
    <property type="component" value="Unassembled WGS sequence"/>
</dbReference>
<reference evidence="1" key="1">
    <citation type="submission" date="2023-01" db="EMBL/GenBank/DDBJ databases">
        <authorList>
            <person name="Van Ghelder C."/>
            <person name="Rancurel C."/>
        </authorList>
    </citation>
    <scope>NUCLEOTIDE SEQUENCE</scope>
    <source>
        <strain evidence="1">CNCM I-4278</strain>
    </source>
</reference>
<evidence type="ECO:0000313" key="2">
    <source>
        <dbReference type="Proteomes" id="UP001152607"/>
    </source>
</evidence>
<sequence>MAARRDTIRWLLSLRYTRCVGIAACRKVAIIRAAAISCRIVR</sequence>
<organism evidence="1 2">
    <name type="scientific">Periconia digitata</name>
    <dbReference type="NCBI Taxonomy" id="1303443"/>
    <lineage>
        <taxon>Eukaryota</taxon>
        <taxon>Fungi</taxon>
        <taxon>Dikarya</taxon>
        <taxon>Ascomycota</taxon>
        <taxon>Pezizomycotina</taxon>
        <taxon>Dothideomycetes</taxon>
        <taxon>Pleosporomycetidae</taxon>
        <taxon>Pleosporales</taxon>
        <taxon>Massarineae</taxon>
        <taxon>Periconiaceae</taxon>
        <taxon>Periconia</taxon>
    </lineage>
</organism>
<accession>A0A9W4UIU1</accession>
<dbReference type="AlphaFoldDB" id="A0A9W4UIU1"/>
<protein>
    <submittedName>
        <fullName evidence="1">Uncharacterized protein</fullName>
    </submittedName>
</protein>
<keyword evidence="2" id="KW-1185">Reference proteome</keyword>
<evidence type="ECO:0000313" key="1">
    <source>
        <dbReference type="EMBL" id="CAI6336765.1"/>
    </source>
</evidence>
<gene>
    <name evidence="1" type="ORF">PDIGIT_LOCUS9871</name>
</gene>
<dbReference type="EMBL" id="CAOQHR010000006">
    <property type="protein sequence ID" value="CAI6336765.1"/>
    <property type="molecule type" value="Genomic_DNA"/>
</dbReference>